<name>A0A9N8DY19_9STRA</name>
<comment type="caution">
    <text evidence="1">The sequence shown here is derived from an EMBL/GenBank/DDBJ whole genome shotgun (WGS) entry which is preliminary data.</text>
</comment>
<evidence type="ECO:0000313" key="2">
    <source>
        <dbReference type="Proteomes" id="UP001153069"/>
    </source>
</evidence>
<gene>
    <name evidence="1" type="ORF">SEMRO_458_G147040.1</name>
</gene>
<dbReference type="Proteomes" id="UP001153069">
    <property type="component" value="Unassembled WGS sequence"/>
</dbReference>
<protein>
    <submittedName>
        <fullName evidence="1">Uncharacterized protein</fullName>
    </submittedName>
</protein>
<sequence>MPSHHLVLPWLRRSTIPRTTRATRSFSASRSTLLRAAQASCLQGQPTVSKLQPKSPYQSFPSTFGGYHSIIRRGLVTDTSDKDNHENDDTPKPQIVLQKLGDFPYGSREYKLVLQRQDSTHPVATLRAHRNMIFGAQLLGEIVAEKKKSLSEVCLPLLDVALEDASKEAEQPQAMATLHGLCDWVAAQCHDDDDNDDEAVSSSSDNKNASEILHQLKIQSNDELLAYHAVRAIATGIPRPGHSVVGQGTFRDGQAAWEALANEFIDKKLADEVELYKTRGATVVAIEHLADTKPDYLKSAGGAMARLFFL</sequence>
<proteinExistence type="predicted"/>
<evidence type="ECO:0000313" key="1">
    <source>
        <dbReference type="EMBL" id="CAB9510891.1"/>
    </source>
</evidence>
<organism evidence="1 2">
    <name type="scientific">Seminavis robusta</name>
    <dbReference type="NCBI Taxonomy" id="568900"/>
    <lineage>
        <taxon>Eukaryota</taxon>
        <taxon>Sar</taxon>
        <taxon>Stramenopiles</taxon>
        <taxon>Ochrophyta</taxon>
        <taxon>Bacillariophyta</taxon>
        <taxon>Bacillariophyceae</taxon>
        <taxon>Bacillariophycidae</taxon>
        <taxon>Naviculales</taxon>
        <taxon>Naviculaceae</taxon>
        <taxon>Seminavis</taxon>
    </lineage>
</organism>
<reference evidence="1" key="1">
    <citation type="submission" date="2020-06" db="EMBL/GenBank/DDBJ databases">
        <authorList>
            <consortium name="Plant Systems Biology data submission"/>
        </authorList>
    </citation>
    <scope>NUCLEOTIDE SEQUENCE</scope>
    <source>
        <strain evidence="1">D6</strain>
    </source>
</reference>
<dbReference type="EMBL" id="CAICTM010000457">
    <property type="protein sequence ID" value="CAB9510891.1"/>
    <property type="molecule type" value="Genomic_DNA"/>
</dbReference>
<accession>A0A9N8DY19</accession>
<dbReference type="AlphaFoldDB" id="A0A9N8DY19"/>
<dbReference type="OrthoDB" id="38325at2759"/>
<keyword evidence="2" id="KW-1185">Reference proteome</keyword>